<reference evidence="1" key="2">
    <citation type="journal article" date="2024" name="Plant">
        <title>Genomic evolution and insights into agronomic trait innovations of Sesamum species.</title>
        <authorList>
            <person name="Miao H."/>
            <person name="Wang L."/>
            <person name="Qu L."/>
            <person name="Liu H."/>
            <person name="Sun Y."/>
            <person name="Le M."/>
            <person name="Wang Q."/>
            <person name="Wei S."/>
            <person name="Zheng Y."/>
            <person name="Lin W."/>
            <person name="Duan Y."/>
            <person name="Cao H."/>
            <person name="Xiong S."/>
            <person name="Wang X."/>
            <person name="Wei L."/>
            <person name="Li C."/>
            <person name="Ma Q."/>
            <person name="Ju M."/>
            <person name="Zhao R."/>
            <person name="Li G."/>
            <person name="Mu C."/>
            <person name="Tian Q."/>
            <person name="Mei H."/>
            <person name="Zhang T."/>
            <person name="Gao T."/>
            <person name="Zhang H."/>
        </authorList>
    </citation>
    <scope>NUCLEOTIDE SEQUENCE</scope>
    <source>
        <strain evidence="1">3651</strain>
    </source>
</reference>
<gene>
    <name evidence="1" type="ORF">Salat_1871800</name>
</gene>
<name>A0AAE1Y415_9LAMI</name>
<dbReference type="Proteomes" id="UP001293254">
    <property type="component" value="Unassembled WGS sequence"/>
</dbReference>
<evidence type="ECO:0000313" key="2">
    <source>
        <dbReference type="Proteomes" id="UP001293254"/>
    </source>
</evidence>
<keyword evidence="2" id="KW-1185">Reference proteome</keyword>
<dbReference type="EMBL" id="JACGWO010000007">
    <property type="protein sequence ID" value="KAK4422892.1"/>
    <property type="molecule type" value="Genomic_DNA"/>
</dbReference>
<organism evidence="1 2">
    <name type="scientific">Sesamum alatum</name>
    <dbReference type="NCBI Taxonomy" id="300844"/>
    <lineage>
        <taxon>Eukaryota</taxon>
        <taxon>Viridiplantae</taxon>
        <taxon>Streptophyta</taxon>
        <taxon>Embryophyta</taxon>
        <taxon>Tracheophyta</taxon>
        <taxon>Spermatophyta</taxon>
        <taxon>Magnoliopsida</taxon>
        <taxon>eudicotyledons</taxon>
        <taxon>Gunneridae</taxon>
        <taxon>Pentapetalae</taxon>
        <taxon>asterids</taxon>
        <taxon>lamiids</taxon>
        <taxon>Lamiales</taxon>
        <taxon>Pedaliaceae</taxon>
        <taxon>Sesamum</taxon>
    </lineage>
</organism>
<sequence length="105" mass="12279">MVERARKEVFAAENTQWCYRRHIPIPDVLNLYYTKSGSYSIRSGYYQEWRSLSRRIMRKHGQLNDQASDQHLKDEFCLQMESYINTNGAILANSEEMGAGVIARD</sequence>
<accession>A0AAE1Y415</accession>
<dbReference type="AlphaFoldDB" id="A0AAE1Y415"/>
<protein>
    <submittedName>
        <fullName evidence="1">Uncharacterized protein</fullName>
    </submittedName>
</protein>
<comment type="caution">
    <text evidence="1">The sequence shown here is derived from an EMBL/GenBank/DDBJ whole genome shotgun (WGS) entry which is preliminary data.</text>
</comment>
<proteinExistence type="predicted"/>
<reference evidence="1" key="1">
    <citation type="submission" date="2020-06" db="EMBL/GenBank/DDBJ databases">
        <authorList>
            <person name="Li T."/>
            <person name="Hu X."/>
            <person name="Zhang T."/>
            <person name="Song X."/>
            <person name="Zhang H."/>
            <person name="Dai N."/>
            <person name="Sheng W."/>
            <person name="Hou X."/>
            <person name="Wei L."/>
        </authorList>
    </citation>
    <scope>NUCLEOTIDE SEQUENCE</scope>
    <source>
        <strain evidence="1">3651</strain>
        <tissue evidence="1">Leaf</tissue>
    </source>
</reference>
<evidence type="ECO:0000313" key="1">
    <source>
        <dbReference type="EMBL" id="KAK4422892.1"/>
    </source>
</evidence>